<protein>
    <submittedName>
        <fullName evidence="1">DUF3617 family protein</fullName>
    </submittedName>
</protein>
<reference evidence="1" key="1">
    <citation type="submission" date="2022-06" db="EMBL/GenBank/DDBJ databases">
        <title>Sphingomicrobium sedimins sp. nov., a marine bacterium isolated from tidal flat.</title>
        <authorList>
            <person name="Kim C.-H."/>
            <person name="Yoo Y."/>
            <person name="Kim J.-J."/>
        </authorList>
    </citation>
    <scope>NUCLEOTIDE SEQUENCE</scope>
    <source>
        <strain evidence="1">GRR-S6-50</strain>
    </source>
</reference>
<dbReference type="AlphaFoldDB" id="A0A9X2EJ64"/>
<keyword evidence="2" id="KW-1185">Reference proteome</keyword>
<dbReference type="InterPro" id="IPR022061">
    <property type="entry name" value="DUF3617"/>
</dbReference>
<accession>A0A9X2EJ64</accession>
<evidence type="ECO:0000313" key="2">
    <source>
        <dbReference type="Proteomes" id="UP001155128"/>
    </source>
</evidence>
<dbReference type="Pfam" id="PF12276">
    <property type="entry name" value="DUF3617"/>
    <property type="match status" value="1"/>
</dbReference>
<dbReference type="EMBL" id="JAMSHT010000001">
    <property type="protein sequence ID" value="MCM8557761.1"/>
    <property type="molecule type" value="Genomic_DNA"/>
</dbReference>
<sequence>MKHQLIITGALALALGACGGGTEEAAPAEEEAVAESLTPGAYELTLTTTSISSTDGTDPATALTMDDVVQRNICIGEDGQLPATALLEDGDTCELDSDRARRGRITQALTCTREGNGNLNLQVEGDFTADSIEGTVRTGTYFPGAGDYQLAQAFAATRTGDCS</sequence>
<evidence type="ECO:0000313" key="1">
    <source>
        <dbReference type="EMBL" id="MCM8557761.1"/>
    </source>
</evidence>
<organism evidence="1 2">
    <name type="scientific">Sphingomicrobium sediminis</name>
    <dbReference type="NCBI Taxonomy" id="2950949"/>
    <lineage>
        <taxon>Bacteria</taxon>
        <taxon>Pseudomonadati</taxon>
        <taxon>Pseudomonadota</taxon>
        <taxon>Alphaproteobacteria</taxon>
        <taxon>Sphingomonadales</taxon>
        <taxon>Sphingomonadaceae</taxon>
        <taxon>Sphingomicrobium</taxon>
    </lineage>
</organism>
<gene>
    <name evidence="1" type="ORF">NDO55_08005</name>
</gene>
<dbReference type="Proteomes" id="UP001155128">
    <property type="component" value="Unassembled WGS sequence"/>
</dbReference>
<dbReference type="PROSITE" id="PS51257">
    <property type="entry name" value="PROKAR_LIPOPROTEIN"/>
    <property type="match status" value="1"/>
</dbReference>
<proteinExistence type="predicted"/>
<comment type="caution">
    <text evidence="1">The sequence shown here is derived from an EMBL/GenBank/DDBJ whole genome shotgun (WGS) entry which is preliminary data.</text>
</comment>
<dbReference type="RefSeq" id="WP_252114107.1">
    <property type="nucleotide sequence ID" value="NZ_JAMSHT010000001.1"/>
</dbReference>
<name>A0A9X2EJ64_9SPHN</name>